<dbReference type="Gene3D" id="3.30.70.1520">
    <property type="entry name" value="Heterotetrameric sarcosine oxidase"/>
    <property type="match status" value="1"/>
</dbReference>
<dbReference type="Pfam" id="PF04268">
    <property type="entry name" value="SoxG"/>
    <property type="match status" value="1"/>
</dbReference>
<dbReference type="RefSeq" id="WP_275633707.1">
    <property type="nucleotide sequence ID" value="NZ_JARGYD010000006.1"/>
</dbReference>
<dbReference type="InterPro" id="IPR027266">
    <property type="entry name" value="TrmE/GcvT-like"/>
</dbReference>
<evidence type="ECO:0000313" key="2">
    <source>
        <dbReference type="Proteomes" id="UP001595632"/>
    </source>
</evidence>
<dbReference type="SUPFAM" id="SSF103025">
    <property type="entry name" value="Folate-binding domain"/>
    <property type="match status" value="1"/>
</dbReference>
<comment type="caution">
    <text evidence="1">The sequence shown here is derived from an EMBL/GenBank/DDBJ whole genome shotgun (WGS) entry which is preliminary data.</text>
</comment>
<accession>A0ABV7GXU5</accession>
<proteinExistence type="predicted"/>
<sequence>MSDPVGALQPGTHAGFAEIQVLPPQGMIALRGDLSDAGVKAAVTAAVPLDVPGPNAASFDGTRGIFWMSPDELLLLCPYAEVAGHVDSIGAALAGTHHLVADISDARAVFAVDGVDAREVLGKLTPADLAPSVFGPGTFRRTRLAQVAAAVLCETDNRFVLVCFRSVAGYVHELLKTAAIPGSEVGYWRD</sequence>
<evidence type="ECO:0000313" key="1">
    <source>
        <dbReference type="EMBL" id="MFC3144592.1"/>
    </source>
</evidence>
<dbReference type="EMBL" id="JBHRTB010000010">
    <property type="protein sequence ID" value="MFC3144592.1"/>
    <property type="molecule type" value="Genomic_DNA"/>
</dbReference>
<name>A0ABV7GXU5_9RHOB</name>
<dbReference type="Gene3D" id="3.30.1360.120">
    <property type="entry name" value="Probable tRNA modification gtpase trme, domain 1"/>
    <property type="match status" value="1"/>
</dbReference>
<keyword evidence="2" id="KW-1185">Reference proteome</keyword>
<reference evidence="2" key="1">
    <citation type="journal article" date="2019" name="Int. J. Syst. Evol. Microbiol.">
        <title>The Global Catalogue of Microorganisms (GCM) 10K type strain sequencing project: providing services to taxonomists for standard genome sequencing and annotation.</title>
        <authorList>
            <consortium name="The Broad Institute Genomics Platform"/>
            <consortium name="The Broad Institute Genome Sequencing Center for Infectious Disease"/>
            <person name="Wu L."/>
            <person name="Ma J."/>
        </authorList>
    </citation>
    <scope>NUCLEOTIDE SEQUENCE [LARGE SCALE GENOMIC DNA]</scope>
    <source>
        <strain evidence="2">KCTC 52366</strain>
    </source>
</reference>
<dbReference type="Proteomes" id="UP001595632">
    <property type="component" value="Unassembled WGS sequence"/>
</dbReference>
<protein>
    <submittedName>
        <fullName evidence="1">Sarcosine oxidase subunit gamma</fullName>
    </submittedName>
</protein>
<organism evidence="1 2">
    <name type="scientific">Psychromarinibacter halotolerans</name>
    <dbReference type="NCBI Taxonomy" id="1775175"/>
    <lineage>
        <taxon>Bacteria</taxon>
        <taxon>Pseudomonadati</taxon>
        <taxon>Pseudomonadota</taxon>
        <taxon>Alphaproteobacteria</taxon>
        <taxon>Rhodobacterales</taxon>
        <taxon>Paracoccaceae</taxon>
        <taxon>Psychromarinibacter</taxon>
    </lineage>
</organism>
<gene>
    <name evidence="1" type="ORF">ACFOGP_17850</name>
</gene>
<dbReference type="InterPro" id="IPR007375">
    <property type="entry name" value="SoxG"/>
</dbReference>